<dbReference type="InterPro" id="IPR001610">
    <property type="entry name" value="PAC"/>
</dbReference>
<dbReference type="PROSITE" id="PS50112">
    <property type="entry name" value="PAS"/>
    <property type="match status" value="2"/>
</dbReference>
<dbReference type="InterPro" id="IPR000700">
    <property type="entry name" value="PAS-assoc_C"/>
</dbReference>
<evidence type="ECO:0000313" key="8">
    <source>
        <dbReference type="EMBL" id="MEC5384444.1"/>
    </source>
</evidence>
<dbReference type="Gene3D" id="3.30.565.10">
    <property type="entry name" value="Histidine kinase-like ATPase, C-terminal domain"/>
    <property type="match status" value="1"/>
</dbReference>
<dbReference type="Gene3D" id="1.20.5.1930">
    <property type="match status" value="1"/>
</dbReference>
<comment type="caution">
    <text evidence="8">The sequence shown here is derived from an EMBL/GenBank/DDBJ whole genome shotgun (WGS) entry which is preliminary data.</text>
</comment>
<dbReference type="Gene3D" id="3.30.450.40">
    <property type="match status" value="1"/>
</dbReference>
<evidence type="ECO:0000259" key="6">
    <source>
        <dbReference type="PROSITE" id="PS50112"/>
    </source>
</evidence>
<dbReference type="InterPro" id="IPR036890">
    <property type="entry name" value="HATPase_C_sf"/>
</dbReference>
<sequence length="823" mass="91429">MPQNIESLQRELERIRLEREVAQNEVEALRRTNAMLEQQCADTTTHNAELAARIEHLSRAMDASGVGLWTWDSSSANNAGEWSPHLRTILGVPQDIAVTHELFLQCVHEQDRERVNAAIFEAFSGATGGRYVEEYRTAASPERPARWVSAQGQAFLDTAGSPVWFVGVRDVTESKRLQAEIERLSEDFRDLFDEAPIPYVHEAMDTRFIRANRAAMSLLGVGPDDLSGTFSHSFAVDSPENLQRLTSALESVERGEAVQGVVLELRRKDNQPVWVEWWSRPAASGGFTRTMLVDITERVLLEQAKNALEFTLKSGLVGDWNLDLVHDTSRRSLRHDQCFGYDAPIPEANWGIKEFIKHVHPDDRVRVEESLRHAVQALLDWSQEFRVIWPDGSLHWLAARGSIYRSSEGRATQMLGIVMDISERKSAEEALRASGQIARGQVRALGSSLALLAREPSADRLVGHMLCALNEQCGGHSSSVWLRNKVTGVIEFEFAFEDDFVVPKSDVRFAGMSLGLPMEEVWPWPEVFRTGKPSLIEDIREVPPFPLRDRLLDLGIVTVLLVPMFSGGELEGAIGIRFVGSREFRNEEVDLAQALANQAMLAIQLARLSAESRDAAVMAERNRMARDIHDTLAQGFTGVIVQLEAASEARSKSLPAEVEMHLQRASELARESLNEARRSVRALRPLALEDKDLAAALDSLFTRMTAGTALQAAFNVKGPVKKLPPEWEENLLRISQEVLTNALRHAHARHFQVSLAFADGALSLLLRDDGQGFDPEGRHDGFGLIGIRERVNVMGGAVSIESVIGAGTQIAIDLPYAQRKATA</sequence>
<dbReference type="Pfam" id="PF08447">
    <property type="entry name" value="PAS_3"/>
    <property type="match status" value="2"/>
</dbReference>
<dbReference type="Gene3D" id="2.10.70.100">
    <property type="match status" value="1"/>
</dbReference>
<dbReference type="Pfam" id="PF08448">
    <property type="entry name" value="PAS_4"/>
    <property type="match status" value="1"/>
</dbReference>
<dbReference type="InterPro" id="IPR029016">
    <property type="entry name" value="GAF-like_dom_sf"/>
</dbReference>
<accession>A0ABU6JXS3</accession>
<feature type="coiled-coil region" evidence="4">
    <location>
        <begin position="5"/>
        <end position="39"/>
    </location>
</feature>
<dbReference type="EMBL" id="JAYXHS010000001">
    <property type="protein sequence ID" value="MEC5384444.1"/>
    <property type="molecule type" value="Genomic_DNA"/>
</dbReference>
<dbReference type="PROSITE" id="PS50113">
    <property type="entry name" value="PAC"/>
    <property type="match status" value="1"/>
</dbReference>
<dbReference type="InterPro" id="IPR000014">
    <property type="entry name" value="PAS"/>
</dbReference>
<dbReference type="RefSeq" id="WP_327597422.1">
    <property type="nucleotide sequence ID" value="NZ_JAYXHS010000001.1"/>
</dbReference>
<organism evidence="8 9">
    <name type="scientific">Uliginosibacterium silvisoli</name>
    <dbReference type="NCBI Taxonomy" id="3114758"/>
    <lineage>
        <taxon>Bacteria</taxon>
        <taxon>Pseudomonadati</taxon>
        <taxon>Pseudomonadota</taxon>
        <taxon>Betaproteobacteria</taxon>
        <taxon>Rhodocyclales</taxon>
        <taxon>Zoogloeaceae</taxon>
        <taxon>Uliginosibacterium</taxon>
    </lineage>
</organism>
<keyword evidence="9" id="KW-1185">Reference proteome</keyword>
<evidence type="ECO:0000259" key="5">
    <source>
        <dbReference type="PROSITE" id="PS50109"/>
    </source>
</evidence>
<evidence type="ECO:0000256" key="4">
    <source>
        <dbReference type="SAM" id="Coils"/>
    </source>
</evidence>
<dbReference type="SMART" id="SM00086">
    <property type="entry name" value="PAC"/>
    <property type="match status" value="2"/>
</dbReference>
<evidence type="ECO:0000256" key="3">
    <source>
        <dbReference type="ARBA" id="ARBA00023012"/>
    </source>
</evidence>
<keyword evidence="3" id="KW-0902">Two-component regulatory system</keyword>
<evidence type="ECO:0000256" key="1">
    <source>
        <dbReference type="ARBA" id="ARBA00022679"/>
    </source>
</evidence>
<proteinExistence type="predicted"/>
<evidence type="ECO:0000313" key="9">
    <source>
        <dbReference type="Proteomes" id="UP001331561"/>
    </source>
</evidence>
<dbReference type="InterPro" id="IPR050482">
    <property type="entry name" value="Sensor_HK_TwoCompSys"/>
</dbReference>
<keyword evidence="4" id="KW-0175">Coiled coil</keyword>
<dbReference type="InterPro" id="IPR011712">
    <property type="entry name" value="Sig_transdc_His_kin_sub3_dim/P"/>
</dbReference>
<dbReference type="Pfam" id="PF02518">
    <property type="entry name" value="HATPase_c"/>
    <property type="match status" value="1"/>
</dbReference>
<evidence type="ECO:0000256" key="2">
    <source>
        <dbReference type="ARBA" id="ARBA00022777"/>
    </source>
</evidence>
<dbReference type="CDD" id="cd16917">
    <property type="entry name" value="HATPase_UhpB-NarQ-NarX-like"/>
    <property type="match status" value="1"/>
</dbReference>
<dbReference type="SUPFAM" id="SSF55874">
    <property type="entry name" value="ATPase domain of HSP90 chaperone/DNA topoisomerase II/histidine kinase"/>
    <property type="match status" value="1"/>
</dbReference>
<dbReference type="InterPro" id="IPR003018">
    <property type="entry name" value="GAF"/>
</dbReference>
<dbReference type="SMART" id="SM00091">
    <property type="entry name" value="PAS"/>
    <property type="match status" value="2"/>
</dbReference>
<dbReference type="Proteomes" id="UP001331561">
    <property type="component" value="Unassembled WGS sequence"/>
</dbReference>
<reference evidence="8 9" key="1">
    <citation type="submission" date="2024-01" db="EMBL/GenBank/DDBJ databases">
        <title>Uliginosibacterium soil sp. nov.</title>
        <authorList>
            <person name="Lv Y."/>
        </authorList>
    </citation>
    <scope>NUCLEOTIDE SEQUENCE [LARGE SCALE GENOMIC DNA]</scope>
    <source>
        <strain evidence="8 9">H3</strain>
    </source>
</reference>
<dbReference type="SUPFAM" id="SSF55781">
    <property type="entry name" value="GAF domain-like"/>
    <property type="match status" value="1"/>
</dbReference>
<gene>
    <name evidence="8" type="ORF">VVD49_01845</name>
</gene>
<dbReference type="Pfam" id="PF07730">
    <property type="entry name" value="HisKA_3"/>
    <property type="match status" value="1"/>
</dbReference>
<dbReference type="InterPro" id="IPR005467">
    <property type="entry name" value="His_kinase_dom"/>
</dbReference>
<dbReference type="SUPFAM" id="SSF55785">
    <property type="entry name" value="PYP-like sensor domain (PAS domain)"/>
    <property type="match status" value="3"/>
</dbReference>
<dbReference type="Pfam" id="PF13185">
    <property type="entry name" value="GAF_2"/>
    <property type="match status" value="1"/>
</dbReference>
<dbReference type="CDD" id="cd00130">
    <property type="entry name" value="PAS"/>
    <property type="match status" value="2"/>
</dbReference>
<keyword evidence="1" id="KW-0808">Transferase</keyword>
<feature type="domain" description="PAS" evidence="6">
    <location>
        <begin position="53"/>
        <end position="126"/>
    </location>
</feature>
<dbReference type="PANTHER" id="PTHR24421">
    <property type="entry name" value="NITRATE/NITRITE SENSOR PROTEIN NARX-RELATED"/>
    <property type="match status" value="1"/>
</dbReference>
<keyword evidence="2" id="KW-0418">Kinase</keyword>
<feature type="domain" description="Histidine kinase" evidence="5">
    <location>
        <begin position="623"/>
        <end position="818"/>
    </location>
</feature>
<dbReference type="InterPro" id="IPR035965">
    <property type="entry name" value="PAS-like_dom_sf"/>
</dbReference>
<protein>
    <submittedName>
        <fullName evidence="8">PAS domain-containing protein</fullName>
    </submittedName>
</protein>
<evidence type="ECO:0000259" key="7">
    <source>
        <dbReference type="PROSITE" id="PS50113"/>
    </source>
</evidence>
<feature type="domain" description="PAC" evidence="7">
    <location>
        <begin position="381"/>
        <end position="433"/>
    </location>
</feature>
<dbReference type="InterPro" id="IPR013655">
    <property type="entry name" value="PAS_fold_3"/>
</dbReference>
<dbReference type="SMART" id="SM00065">
    <property type="entry name" value="GAF"/>
    <property type="match status" value="1"/>
</dbReference>
<feature type="domain" description="PAS" evidence="6">
    <location>
        <begin position="184"/>
        <end position="256"/>
    </location>
</feature>
<dbReference type="InterPro" id="IPR013656">
    <property type="entry name" value="PAS_4"/>
</dbReference>
<dbReference type="Gene3D" id="3.30.450.20">
    <property type="entry name" value="PAS domain"/>
    <property type="match status" value="3"/>
</dbReference>
<dbReference type="PANTHER" id="PTHR24421:SF62">
    <property type="entry name" value="SENSORY TRANSDUCTION HISTIDINE KINASE"/>
    <property type="match status" value="1"/>
</dbReference>
<name>A0ABU6JXS3_9RHOO</name>
<dbReference type="SMART" id="SM00387">
    <property type="entry name" value="HATPase_c"/>
    <property type="match status" value="1"/>
</dbReference>
<dbReference type="PROSITE" id="PS50109">
    <property type="entry name" value="HIS_KIN"/>
    <property type="match status" value="1"/>
</dbReference>
<dbReference type="NCBIfam" id="TIGR00229">
    <property type="entry name" value="sensory_box"/>
    <property type="match status" value="2"/>
</dbReference>
<dbReference type="InterPro" id="IPR003594">
    <property type="entry name" value="HATPase_dom"/>
</dbReference>